<protein>
    <submittedName>
        <fullName evidence="1">Uncharacterized protein</fullName>
    </submittedName>
</protein>
<proteinExistence type="predicted"/>
<gene>
    <name evidence="1" type="ORF">JVT61DRAFT_6050</name>
</gene>
<reference evidence="1" key="1">
    <citation type="submission" date="2021-03" db="EMBL/GenBank/DDBJ databases">
        <title>Evolutionary innovations through gain and loss of genes in the ectomycorrhizal Boletales.</title>
        <authorList>
            <person name="Wu G."/>
            <person name="Miyauchi S."/>
            <person name="Morin E."/>
            <person name="Yang Z.-L."/>
            <person name="Xu J."/>
            <person name="Martin F.M."/>
        </authorList>
    </citation>
    <scope>NUCLEOTIDE SEQUENCE</scope>
    <source>
        <strain evidence="1">BR01</strain>
    </source>
</reference>
<evidence type="ECO:0000313" key="1">
    <source>
        <dbReference type="EMBL" id="KAG6373897.1"/>
    </source>
</evidence>
<dbReference type="EMBL" id="JAGFBS010000020">
    <property type="protein sequence ID" value="KAG6373897.1"/>
    <property type="molecule type" value="Genomic_DNA"/>
</dbReference>
<evidence type="ECO:0000313" key="2">
    <source>
        <dbReference type="Proteomes" id="UP000683000"/>
    </source>
</evidence>
<sequence length="136" mass="14669">MCTTTVPQLIRKILFFAAPIIAIAQVLQAPYATPTFASLSSGAWPSDSEWASLNRSIGGRLQALSPWAAVCYTSDLLYDAEECQLVLSGYDNDTQACFQYIVCCIPSCEIDSSAKQFPRRFCGQTGSLVATAKAAL</sequence>
<organism evidence="1 2">
    <name type="scientific">Boletus reticuloceps</name>
    <dbReference type="NCBI Taxonomy" id="495285"/>
    <lineage>
        <taxon>Eukaryota</taxon>
        <taxon>Fungi</taxon>
        <taxon>Dikarya</taxon>
        <taxon>Basidiomycota</taxon>
        <taxon>Agaricomycotina</taxon>
        <taxon>Agaricomycetes</taxon>
        <taxon>Agaricomycetidae</taxon>
        <taxon>Boletales</taxon>
        <taxon>Boletineae</taxon>
        <taxon>Boletaceae</taxon>
        <taxon>Boletoideae</taxon>
        <taxon>Boletus</taxon>
    </lineage>
</organism>
<dbReference type="AlphaFoldDB" id="A0A8I2YMH9"/>
<dbReference type="OrthoDB" id="9983560at2759"/>
<keyword evidence="2" id="KW-1185">Reference proteome</keyword>
<comment type="caution">
    <text evidence="1">The sequence shown here is derived from an EMBL/GenBank/DDBJ whole genome shotgun (WGS) entry which is preliminary data.</text>
</comment>
<accession>A0A8I2YMH9</accession>
<name>A0A8I2YMH9_9AGAM</name>
<dbReference type="Proteomes" id="UP000683000">
    <property type="component" value="Unassembled WGS sequence"/>
</dbReference>